<accession>E1R6V7</accession>
<reference evidence="2 3" key="1">
    <citation type="journal article" date="2010" name="Stand. Genomic Sci.">
        <title>Complete genome sequence of Spirochaeta smaragdinae type strain (SEBR 4228).</title>
        <authorList>
            <person name="Mavromatis K."/>
            <person name="Yasawong M."/>
            <person name="Chertkov O."/>
            <person name="Lapidus A."/>
            <person name="Lucas S."/>
            <person name="Nolan M."/>
            <person name="Del Rio T.G."/>
            <person name="Tice H."/>
            <person name="Cheng J.F."/>
            <person name="Pitluck S."/>
            <person name="Liolios K."/>
            <person name="Ivanova N."/>
            <person name="Tapia R."/>
            <person name="Han C."/>
            <person name="Bruce D."/>
            <person name="Goodwin L."/>
            <person name="Pati A."/>
            <person name="Chen A."/>
            <person name="Palaniappan K."/>
            <person name="Land M."/>
            <person name="Hauser L."/>
            <person name="Chang Y.J."/>
            <person name="Jeffries C.D."/>
            <person name="Detter J.C."/>
            <person name="Rohde M."/>
            <person name="Brambilla E."/>
            <person name="Spring S."/>
            <person name="Goker M."/>
            <person name="Sikorski J."/>
            <person name="Woyke T."/>
            <person name="Bristow J."/>
            <person name="Eisen J.A."/>
            <person name="Markowitz V."/>
            <person name="Hugenholtz P."/>
            <person name="Klenk H.P."/>
            <person name="Kyrpides N.C."/>
        </authorList>
    </citation>
    <scope>NUCLEOTIDE SEQUENCE [LARGE SCALE GENOMIC DNA]</scope>
    <source>
        <strain evidence="3">DSM 11293 / JCM 15392 / SEBR 4228</strain>
    </source>
</reference>
<protein>
    <recommendedName>
        <fullName evidence="1">GmrSD restriction endonucleases N-terminal domain-containing protein</fullName>
    </recommendedName>
</protein>
<dbReference type="Proteomes" id="UP000002318">
    <property type="component" value="Chromosome"/>
</dbReference>
<dbReference type="EMBL" id="CP002116">
    <property type="protein sequence ID" value="ADK81284.1"/>
    <property type="molecule type" value="Genomic_DNA"/>
</dbReference>
<dbReference type="RefSeq" id="WP_013254748.1">
    <property type="nucleotide sequence ID" value="NC_014364.1"/>
</dbReference>
<evidence type="ECO:0000313" key="3">
    <source>
        <dbReference type="Proteomes" id="UP000002318"/>
    </source>
</evidence>
<dbReference type="STRING" id="573413.Spirs_2164"/>
<name>E1R6V7_SEDSS</name>
<dbReference type="eggNOG" id="COG1479">
    <property type="taxonomic scope" value="Bacteria"/>
</dbReference>
<dbReference type="PANTHER" id="PTHR39639">
    <property type="entry name" value="CHROMOSOME 16, WHOLE GENOME SHOTGUN SEQUENCE"/>
    <property type="match status" value="1"/>
</dbReference>
<evidence type="ECO:0000259" key="1">
    <source>
        <dbReference type="Pfam" id="PF03235"/>
    </source>
</evidence>
<dbReference type="Pfam" id="PF03235">
    <property type="entry name" value="GmrSD_N"/>
    <property type="match status" value="1"/>
</dbReference>
<dbReference type="KEGG" id="ssm:Spirs_2164"/>
<dbReference type="HOGENOM" id="CLU_038557_0_0_12"/>
<dbReference type="OrthoDB" id="9770340at2"/>
<feature type="domain" description="GmrSD restriction endonucleases N-terminal" evidence="1">
    <location>
        <begin position="12"/>
        <end position="158"/>
    </location>
</feature>
<sequence length="351" mass="41152">MKIIRNTMNIADLYKYYTDEELIINKEYQRERGLWPNNSRSFFIDTIIKGFPFPKITLLQKIDLKTKRSIREIIDGQQRCTSIIDFIDNKFKLSKISSEYPNIIFSELSDDDKSNFLSYEISVDTAVGASRDEVIEIFRRINSYTLPLNKPEQRHATYQGYFKWFIKDVIERYTPILEDYKILSQRDISRMIDADLFTELCQLIIEGIVTRSVSKLDNLYKINDKDFIYGDEIKSKLFLTLDFIKTELKDLLEKELLSGFNFYSLFAALLYNNWGIKNINSEIIDGLLPIGKFCNNTNESISEIINMLSEVDEKVEDGEYSEFVKSSLKTTHSVSNRINRTKFFIKALQKV</sequence>
<gene>
    <name evidence="2" type="ordered locus">Spirs_2164</name>
</gene>
<dbReference type="PANTHER" id="PTHR39639:SF1">
    <property type="entry name" value="DUF262 DOMAIN-CONTAINING PROTEIN"/>
    <property type="match status" value="1"/>
</dbReference>
<dbReference type="AlphaFoldDB" id="E1R6V7"/>
<organism evidence="2 3">
    <name type="scientific">Sediminispirochaeta smaragdinae (strain DSM 11293 / JCM 15392 / SEBR 4228)</name>
    <name type="common">Spirochaeta smaragdinae</name>
    <dbReference type="NCBI Taxonomy" id="573413"/>
    <lineage>
        <taxon>Bacteria</taxon>
        <taxon>Pseudomonadati</taxon>
        <taxon>Spirochaetota</taxon>
        <taxon>Spirochaetia</taxon>
        <taxon>Spirochaetales</taxon>
        <taxon>Spirochaetaceae</taxon>
        <taxon>Sediminispirochaeta</taxon>
    </lineage>
</organism>
<evidence type="ECO:0000313" key="2">
    <source>
        <dbReference type="EMBL" id="ADK81284.1"/>
    </source>
</evidence>
<proteinExistence type="predicted"/>
<keyword evidence="3" id="KW-1185">Reference proteome</keyword>
<dbReference type="InterPro" id="IPR004919">
    <property type="entry name" value="GmrSD_N"/>
</dbReference>